<organism evidence="1 2">
    <name type="scientific">Chiloscyllium punctatum</name>
    <name type="common">Brownbanded bambooshark</name>
    <name type="synonym">Hemiscyllium punctatum</name>
    <dbReference type="NCBI Taxonomy" id="137246"/>
    <lineage>
        <taxon>Eukaryota</taxon>
        <taxon>Metazoa</taxon>
        <taxon>Chordata</taxon>
        <taxon>Craniata</taxon>
        <taxon>Vertebrata</taxon>
        <taxon>Chondrichthyes</taxon>
        <taxon>Elasmobranchii</taxon>
        <taxon>Galeomorphii</taxon>
        <taxon>Galeoidea</taxon>
        <taxon>Orectolobiformes</taxon>
        <taxon>Hemiscylliidae</taxon>
        <taxon>Chiloscyllium</taxon>
    </lineage>
</organism>
<accession>A0A401SVM1</accession>
<dbReference type="EMBL" id="BEZZ01000594">
    <property type="protein sequence ID" value="GCC34396.1"/>
    <property type="molecule type" value="Genomic_DNA"/>
</dbReference>
<reference evidence="1 2" key="1">
    <citation type="journal article" date="2018" name="Nat. Ecol. Evol.">
        <title>Shark genomes provide insights into elasmobranch evolution and the origin of vertebrates.</title>
        <authorList>
            <person name="Hara Y"/>
            <person name="Yamaguchi K"/>
            <person name="Onimaru K"/>
            <person name="Kadota M"/>
            <person name="Koyanagi M"/>
            <person name="Keeley SD"/>
            <person name="Tatsumi K"/>
            <person name="Tanaka K"/>
            <person name="Motone F"/>
            <person name="Kageyama Y"/>
            <person name="Nozu R"/>
            <person name="Adachi N"/>
            <person name="Nishimura O"/>
            <person name="Nakagawa R"/>
            <person name="Tanegashima C"/>
            <person name="Kiyatake I"/>
            <person name="Matsumoto R"/>
            <person name="Murakumo K"/>
            <person name="Nishida K"/>
            <person name="Terakita A"/>
            <person name="Kuratani S"/>
            <person name="Sato K"/>
            <person name="Hyodo S Kuraku.S."/>
        </authorList>
    </citation>
    <scope>NUCLEOTIDE SEQUENCE [LARGE SCALE GENOMIC DNA]</scope>
</reference>
<keyword evidence="2" id="KW-1185">Reference proteome</keyword>
<gene>
    <name evidence="1" type="ORF">chiPu_0012869</name>
</gene>
<comment type="caution">
    <text evidence="1">The sequence shown here is derived from an EMBL/GenBank/DDBJ whole genome shotgun (WGS) entry which is preliminary data.</text>
</comment>
<sequence>MCVLLFPVTCQTQKTHKGKLFMATCIHKLPGCNFKDKVLNYVERDMEQERERTTSSFLTLSCSVIRTGHDVDGFPFDLYNIHPSKSLIMYMEKQSDERIQPFLTTS</sequence>
<evidence type="ECO:0000313" key="1">
    <source>
        <dbReference type="EMBL" id="GCC34396.1"/>
    </source>
</evidence>
<protein>
    <submittedName>
        <fullName evidence="1">Uncharacterized protein</fullName>
    </submittedName>
</protein>
<name>A0A401SVM1_CHIPU</name>
<proteinExistence type="predicted"/>
<evidence type="ECO:0000313" key="2">
    <source>
        <dbReference type="Proteomes" id="UP000287033"/>
    </source>
</evidence>
<dbReference type="Proteomes" id="UP000287033">
    <property type="component" value="Unassembled WGS sequence"/>
</dbReference>
<dbReference type="AlphaFoldDB" id="A0A401SVM1"/>